<feature type="transmembrane region" description="Helical" evidence="8">
    <location>
        <begin position="467"/>
        <end position="491"/>
    </location>
</feature>
<dbReference type="PANTHER" id="PTHR47019">
    <property type="entry name" value="LIPID II FLIPPASE MURJ"/>
    <property type="match status" value="1"/>
</dbReference>
<evidence type="ECO:0000256" key="6">
    <source>
        <dbReference type="ARBA" id="ARBA00022989"/>
    </source>
</evidence>
<gene>
    <name evidence="9" type="primary">murJ</name>
    <name evidence="9" type="ORF">ACFPET_16900</name>
</gene>
<evidence type="ECO:0000256" key="2">
    <source>
        <dbReference type="ARBA" id="ARBA00022475"/>
    </source>
</evidence>
<evidence type="ECO:0000313" key="9">
    <source>
        <dbReference type="EMBL" id="MFC4336882.1"/>
    </source>
</evidence>
<feature type="transmembrane region" description="Helical" evidence="8">
    <location>
        <begin position="95"/>
        <end position="118"/>
    </location>
</feature>
<dbReference type="CDD" id="cd13123">
    <property type="entry name" value="MATE_MurJ_like"/>
    <property type="match status" value="1"/>
</dbReference>
<comment type="caution">
    <text evidence="9">The sequence shown here is derived from an EMBL/GenBank/DDBJ whole genome shotgun (WGS) entry which is preliminary data.</text>
</comment>
<dbReference type="NCBIfam" id="TIGR01695">
    <property type="entry name" value="murJ_mviN"/>
    <property type="match status" value="1"/>
</dbReference>
<dbReference type="InterPro" id="IPR051050">
    <property type="entry name" value="Lipid_II_flippase_MurJ/MviN"/>
</dbReference>
<keyword evidence="5" id="KW-0573">Peptidoglycan synthesis</keyword>
<feature type="transmembrane region" description="Helical" evidence="8">
    <location>
        <begin position="503"/>
        <end position="524"/>
    </location>
</feature>
<feature type="transmembrane region" description="Helical" evidence="8">
    <location>
        <begin position="21"/>
        <end position="44"/>
    </location>
</feature>
<evidence type="ECO:0000256" key="7">
    <source>
        <dbReference type="ARBA" id="ARBA00023136"/>
    </source>
</evidence>
<sequence length="542" mass="58621">MSATATEGVARSSIVMGLGSLVSRITGFARTVVLSGALGATLLGNAYTTAQFFPQMIFELVMGGIFTGIILPLFVKARKNDLDGGDAFTQRMLTLAFVLLGLATVVATLASPVVALTADPGDPREIVTSLSYWMMPALFFYGMAAILGGVLNSRDHFAAPMWVPIINNLVVIAVGVAFWAVFTGAVPFNTADQITPGMIMLLGGGTLAGIVIQVLALLPALKKVHFRWKWRFDFRELPLRKIARMASWTILFVVANQLSVLLVIKLANMAYGSAKDEGFWVPGPIVYNNAYLIMMMVYGIIGVSIVTALMPRMTRAADDRNWGELKEQLAGGTRMMSFLVIPLAVILVALNQPAAYAVFNWGVYLDDQATATGYVLAVAGMALLPFAMSQIQYYAFFAQTDTRMVALINLPVIIFRVAFYLFAFALLPMEWVVVGLFAANGISYVVSVFLTTAILRKRLGLLGMGNILKGQLAMLVAALCGGAVAWLGYTVWPDPLGDKFQQILSSAVLGGAALLVYVVVCMVLRVHEVRDLRSLVRSKLGR</sequence>
<feature type="transmembrane region" description="Helical" evidence="8">
    <location>
        <begin position="56"/>
        <end position="75"/>
    </location>
</feature>
<evidence type="ECO:0000256" key="4">
    <source>
        <dbReference type="ARBA" id="ARBA00022960"/>
    </source>
</evidence>
<feature type="transmembrane region" description="Helical" evidence="8">
    <location>
        <begin position="198"/>
        <end position="221"/>
    </location>
</feature>
<feature type="transmembrane region" description="Helical" evidence="8">
    <location>
        <begin position="130"/>
        <end position="153"/>
    </location>
</feature>
<protein>
    <submittedName>
        <fullName evidence="9">Murein biosynthesis integral membrane protein MurJ</fullName>
    </submittedName>
</protein>
<comment type="subcellular location">
    <subcellularLocation>
        <location evidence="1">Cell membrane</location>
        <topology evidence="1">Multi-pass membrane protein</topology>
    </subcellularLocation>
</comment>
<dbReference type="Pfam" id="PF03023">
    <property type="entry name" value="MurJ"/>
    <property type="match status" value="1"/>
</dbReference>
<dbReference type="RefSeq" id="WP_380623271.1">
    <property type="nucleotide sequence ID" value="NZ_JBHSDK010000024.1"/>
</dbReference>
<accession>A0ABV8U1J7</accession>
<organism evidence="9 10">
    <name type="scientific">Salininema proteolyticum</name>
    <dbReference type="NCBI Taxonomy" id="1607685"/>
    <lineage>
        <taxon>Bacteria</taxon>
        <taxon>Bacillati</taxon>
        <taxon>Actinomycetota</taxon>
        <taxon>Actinomycetes</taxon>
        <taxon>Glycomycetales</taxon>
        <taxon>Glycomycetaceae</taxon>
        <taxon>Salininema</taxon>
    </lineage>
</organism>
<evidence type="ECO:0000256" key="1">
    <source>
        <dbReference type="ARBA" id="ARBA00004651"/>
    </source>
</evidence>
<dbReference type="EMBL" id="JBHSDK010000024">
    <property type="protein sequence ID" value="MFC4336882.1"/>
    <property type="molecule type" value="Genomic_DNA"/>
</dbReference>
<keyword evidence="7 8" id="KW-0472">Membrane</keyword>
<keyword evidence="6 8" id="KW-1133">Transmembrane helix</keyword>
<feature type="transmembrane region" description="Helical" evidence="8">
    <location>
        <begin position="290"/>
        <end position="310"/>
    </location>
</feature>
<evidence type="ECO:0000256" key="8">
    <source>
        <dbReference type="SAM" id="Phobius"/>
    </source>
</evidence>
<keyword evidence="2" id="KW-1003">Cell membrane</keyword>
<evidence type="ECO:0000256" key="3">
    <source>
        <dbReference type="ARBA" id="ARBA00022692"/>
    </source>
</evidence>
<reference evidence="10" key="1">
    <citation type="journal article" date="2019" name="Int. J. Syst. Evol. Microbiol.">
        <title>The Global Catalogue of Microorganisms (GCM) 10K type strain sequencing project: providing services to taxonomists for standard genome sequencing and annotation.</title>
        <authorList>
            <consortium name="The Broad Institute Genomics Platform"/>
            <consortium name="The Broad Institute Genome Sequencing Center for Infectious Disease"/>
            <person name="Wu L."/>
            <person name="Ma J."/>
        </authorList>
    </citation>
    <scope>NUCLEOTIDE SEQUENCE [LARGE SCALE GENOMIC DNA]</scope>
    <source>
        <strain evidence="10">IBRC-M 10908</strain>
    </source>
</reference>
<feature type="transmembrane region" description="Helical" evidence="8">
    <location>
        <begin position="371"/>
        <end position="395"/>
    </location>
</feature>
<feature type="transmembrane region" description="Helical" evidence="8">
    <location>
        <begin position="407"/>
        <end position="427"/>
    </location>
</feature>
<feature type="transmembrane region" description="Helical" evidence="8">
    <location>
        <begin position="242"/>
        <end position="264"/>
    </location>
</feature>
<feature type="transmembrane region" description="Helical" evidence="8">
    <location>
        <begin position="433"/>
        <end position="455"/>
    </location>
</feature>
<name>A0ABV8U1J7_9ACTN</name>
<proteinExistence type="predicted"/>
<dbReference type="PRINTS" id="PR01806">
    <property type="entry name" value="VIRFACTRMVIN"/>
</dbReference>
<feature type="transmembrane region" description="Helical" evidence="8">
    <location>
        <begin position="165"/>
        <end position="186"/>
    </location>
</feature>
<evidence type="ECO:0000256" key="5">
    <source>
        <dbReference type="ARBA" id="ARBA00022984"/>
    </source>
</evidence>
<dbReference type="InterPro" id="IPR004268">
    <property type="entry name" value="MurJ"/>
</dbReference>
<dbReference type="PANTHER" id="PTHR47019:SF1">
    <property type="entry name" value="LIPID II FLIPPASE MURJ"/>
    <property type="match status" value="1"/>
</dbReference>
<keyword evidence="3 8" id="KW-0812">Transmembrane</keyword>
<feature type="transmembrane region" description="Helical" evidence="8">
    <location>
        <begin position="336"/>
        <end position="359"/>
    </location>
</feature>
<evidence type="ECO:0000313" key="10">
    <source>
        <dbReference type="Proteomes" id="UP001595823"/>
    </source>
</evidence>
<keyword evidence="4" id="KW-0133">Cell shape</keyword>
<keyword evidence="10" id="KW-1185">Reference proteome</keyword>
<dbReference type="Proteomes" id="UP001595823">
    <property type="component" value="Unassembled WGS sequence"/>
</dbReference>